<evidence type="ECO:0000313" key="1">
    <source>
        <dbReference type="EMBL" id="KAH3794056.1"/>
    </source>
</evidence>
<gene>
    <name evidence="1" type="ORF">DPMN_147586</name>
</gene>
<sequence length="55" mass="6281">METGAGLDEFTESLSKFTHFSSFRPLATLSYTSDLYSNSSIVSRYVLEFQETFNQ</sequence>
<organism evidence="1 2">
    <name type="scientific">Dreissena polymorpha</name>
    <name type="common">Zebra mussel</name>
    <name type="synonym">Mytilus polymorpha</name>
    <dbReference type="NCBI Taxonomy" id="45954"/>
    <lineage>
        <taxon>Eukaryota</taxon>
        <taxon>Metazoa</taxon>
        <taxon>Spiralia</taxon>
        <taxon>Lophotrochozoa</taxon>
        <taxon>Mollusca</taxon>
        <taxon>Bivalvia</taxon>
        <taxon>Autobranchia</taxon>
        <taxon>Heteroconchia</taxon>
        <taxon>Euheterodonta</taxon>
        <taxon>Imparidentia</taxon>
        <taxon>Neoheterodontei</taxon>
        <taxon>Myida</taxon>
        <taxon>Dreissenoidea</taxon>
        <taxon>Dreissenidae</taxon>
        <taxon>Dreissena</taxon>
    </lineage>
</organism>
<reference evidence="1" key="2">
    <citation type="submission" date="2020-11" db="EMBL/GenBank/DDBJ databases">
        <authorList>
            <person name="McCartney M.A."/>
            <person name="Auch B."/>
            <person name="Kono T."/>
            <person name="Mallez S."/>
            <person name="Becker A."/>
            <person name="Gohl D.M."/>
            <person name="Silverstein K.A.T."/>
            <person name="Koren S."/>
            <person name="Bechman K.B."/>
            <person name="Herman A."/>
            <person name="Abrahante J.E."/>
            <person name="Garbe J."/>
        </authorList>
    </citation>
    <scope>NUCLEOTIDE SEQUENCE</scope>
    <source>
        <strain evidence="1">Duluth1</strain>
        <tissue evidence="1">Whole animal</tissue>
    </source>
</reference>
<name>A0A9D4FA43_DREPO</name>
<protein>
    <submittedName>
        <fullName evidence="1">Uncharacterized protein</fullName>
    </submittedName>
</protein>
<accession>A0A9D4FA43</accession>
<dbReference type="Proteomes" id="UP000828390">
    <property type="component" value="Unassembled WGS sequence"/>
</dbReference>
<proteinExistence type="predicted"/>
<dbReference type="EMBL" id="JAIWYP010000007">
    <property type="protein sequence ID" value="KAH3794056.1"/>
    <property type="molecule type" value="Genomic_DNA"/>
</dbReference>
<keyword evidence="2" id="KW-1185">Reference proteome</keyword>
<dbReference type="AlphaFoldDB" id="A0A9D4FA43"/>
<comment type="caution">
    <text evidence="1">The sequence shown here is derived from an EMBL/GenBank/DDBJ whole genome shotgun (WGS) entry which is preliminary data.</text>
</comment>
<reference evidence="1" key="1">
    <citation type="journal article" date="2019" name="bioRxiv">
        <title>The Genome of the Zebra Mussel, Dreissena polymorpha: A Resource for Invasive Species Research.</title>
        <authorList>
            <person name="McCartney M.A."/>
            <person name="Auch B."/>
            <person name="Kono T."/>
            <person name="Mallez S."/>
            <person name="Zhang Y."/>
            <person name="Obille A."/>
            <person name="Becker A."/>
            <person name="Abrahante J.E."/>
            <person name="Garbe J."/>
            <person name="Badalamenti J.P."/>
            <person name="Herman A."/>
            <person name="Mangelson H."/>
            <person name="Liachko I."/>
            <person name="Sullivan S."/>
            <person name="Sone E.D."/>
            <person name="Koren S."/>
            <person name="Silverstein K.A.T."/>
            <person name="Beckman K.B."/>
            <person name="Gohl D.M."/>
        </authorList>
    </citation>
    <scope>NUCLEOTIDE SEQUENCE</scope>
    <source>
        <strain evidence="1">Duluth1</strain>
        <tissue evidence="1">Whole animal</tissue>
    </source>
</reference>
<evidence type="ECO:0000313" key="2">
    <source>
        <dbReference type="Proteomes" id="UP000828390"/>
    </source>
</evidence>